<proteinExistence type="predicted"/>
<accession>A0A8F8SRM7</accession>
<reference evidence="1" key="1">
    <citation type="journal article" date="2021" name="Int. J. Mol. Sci.">
        <title>Extreme Enlargement of the Inverted Repeat Region in the Plastid Genomes of Diatoms from the Genus Climaconeis.</title>
        <authorList>
            <person name="Gastineau R."/>
            <person name="Davidovich N.A."/>
            <person name="Davidovich O.I."/>
            <person name="Lemieux C."/>
            <person name="Turmel M."/>
            <person name="Wrobel R.J."/>
            <person name="Witkowski A."/>
        </authorList>
    </citation>
    <scope>NUCLEOTIDE SEQUENCE</scope>
    <source>
        <strain evidence="1">SZCZ1889</strain>
    </source>
</reference>
<dbReference type="AlphaFoldDB" id="A0A8F8SRM7"/>
<name>A0A8F8SRM7_9STRA</name>
<gene>
    <name evidence="1" type="primary">ycf88</name>
</gene>
<organism evidence="1">
    <name type="scientific">Climaconeis cf. scalaris</name>
    <dbReference type="NCBI Taxonomy" id="2846828"/>
    <lineage>
        <taxon>Eukaryota</taxon>
        <taxon>Sar</taxon>
        <taxon>Stramenopiles</taxon>
        <taxon>Ochrophyta</taxon>
        <taxon>Bacillariophyta</taxon>
        <taxon>Bacillariophyceae</taxon>
        <taxon>Bacillariophycidae</taxon>
        <taxon>Naviculales</taxon>
        <taxon>Berkeleyaceae</taxon>
        <taxon>Climaconeis</taxon>
    </lineage>
</organism>
<geneLocation type="plastid" evidence="1"/>
<evidence type="ECO:0000313" key="1">
    <source>
        <dbReference type="EMBL" id="QYB19370.1"/>
    </source>
</evidence>
<keyword evidence="1" id="KW-0934">Plastid</keyword>
<dbReference type="EMBL" id="MZ365055">
    <property type="protein sequence ID" value="QYB19370.1"/>
    <property type="molecule type" value="Genomic_DNA"/>
</dbReference>
<dbReference type="EMBL" id="MZ365055">
    <property type="protein sequence ID" value="QYB19206.1"/>
    <property type="molecule type" value="Genomic_DNA"/>
</dbReference>
<sequence>MNAFFYTLRCRCKELYFDTEFYVGFQKQNKGSNSDIIRKTKKHDKTPSDEKKANKIVNRISEDKEVIKNNTDLKNYIKYSKIVKKKSRRSVVRKYNESQIPPVLNKKSLEKFTSKSLDKSQIFQMKYNQNLSKIAKLTLANLQNKHIYSAIDDILYNCKLNPIERNMFLSTLHSIMISLHNSFSINFFNIFIQDIYIEKVFNNNNKFINNNNQFSEQITFIIRYTPGLPVKKKDVIW</sequence>
<protein>
    <submittedName>
        <fullName evidence="1">Hypothetical chloroplast RF88</fullName>
    </submittedName>
</protein>